<feature type="region of interest" description="Disordered" evidence="1">
    <location>
        <begin position="120"/>
        <end position="143"/>
    </location>
</feature>
<accession>A0A2H0UVG4</accession>
<proteinExistence type="predicted"/>
<reference evidence="3" key="1">
    <citation type="submission" date="2017-09" db="EMBL/GenBank/DDBJ databases">
        <title>Depth-based differentiation of microbial function through sediment-hosted aquifers and enrichment of novel symbionts in the deep terrestrial subsurface.</title>
        <authorList>
            <person name="Probst A.J."/>
            <person name="Ladd B."/>
            <person name="Jarett J.K."/>
            <person name="Geller-Mcgrath D.E."/>
            <person name="Sieber C.M.K."/>
            <person name="Emerson J.B."/>
            <person name="Anantharaman K."/>
            <person name="Thomas B.C."/>
            <person name="Malmstrom R."/>
            <person name="Stieglmeier M."/>
            <person name="Klingl A."/>
            <person name="Woyke T."/>
            <person name="Ryan C.M."/>
            <person name="Banfield J.F."/>
        </authorList>
    </citation>
    <scope>NUCLEOTIDE SEQUENCE [LARGE SCALE GENOMIC DNA]</scope>
</reference>
<dbReference type="AlphaFoldDB" id="A0A2H0UVG4"/>
<sequence length="143" mass="16715">MFNPERVLENKEKESGEPKELTSFKVFMEIVKDGIKKKYISSPENVQILSQNLKELEQEGIKIPALEEMRRDIENMEMEAIGGALSSSLEIFDQINNNDRSLKLSWYYKVEELFKKNQDKLNEEDGKKTENWLKENAEKLGLN</sequence>
<dbReference type="Proteomes" id="UP000230132">
    <property type="component" value="Unassembled WGS sequence"/>
</dbReference>
<name>A0A2H0UVG4_9BACT</name>
<dbReference type="EMBL" id="PFAX01000002">
    <property type="protein sequence ID" value="PIR90795.1"/>
    <property type="molecule type" value="Genomic_DNA"/>
</dbReference>
<gene>
    <name evidence="2" type="ORF">COU05_00195</name>
</gene>
<evidence type="ECO:0000313" key="2">
    <source>
        <dbReference type="EMBL" id="PIR90795.1"/>
    </source>
</evidence>
<comment type="caution">
    <text evidence="2">The sequence shown here is derived from an EMBL/GenBank/DDBJ whole genome shotgun (WGS) entry which is preliminary data.</text>
</comment>
<evidence type="ECO:0000256" key="1">
    <source>
        <dbReference type="SAM" id="MobiDB-lite"/>
    </source>
</evidence>
<protein>
    <submittedName>
        <fullName evidence="2">Uncharacterized protein</fullName>
    </submittedName>
</protein>
<organism evidence="2 3">
    <name type="scientific">bacterium (Candidatus Gribaldobacteria) CG10_big_fil_rev_8_21_14_0_10_37_21</name>
    <dbReference type="NCBI Taxonomy" id="2014275"/>
    <lineage>
        <taxon>Bacteria</taxon>
        <taxon>Candidatus Gribaldobacteria</taxon>
    </lineage>
</organism>
<evidence type="ECO:0000313" key="3">
    <source>
        <dbReference type="Proteomes" id="UP000230132"/>
    </source>
</evidence>